<keyword evidence="1 4" id="KW-0489">Methyltransferase</keyword>
<gene>
    <name evidence="4" type="ORF">FHS52_000414</name>
</gene>
<dbReference type="InterPro" id="IPR003788">
    <property type="entry name" value="NDUFAF7"/>
</dbReference>
<dbReference type="GO" id="GO:0008168">
    <property type="term" value="F:methyltransferase activity"/>
    <property type="evidence" value="ECO:0007669"/>
    <property type="project" value="UniProtKB-KW"/>
</dbReference>
<dbReference type="PANTHER" id="PTHR12049">
    <property type="entry name" value="PROTEIN ARGININE METHYLTRANSFERASE NDUFAF7, MITOCHONDRIAL"/>
    <property type="match status" value="1"/>
</dbReference>
<evidence type="ECO:0000256" key="2">
    <source>
        <dbReference type="ARBA" id="ARBA00022679"/>
    </source>
</evidence>
<dbReference type="Gene3D" id="3.40.50.12710">
    <property type="match status" value="1"/>
</dbReference>
<feature type="compositionally biased region" description="Basic and acidic residues" evidence="3">
    <location>
        <begin position="202"/>
        <end position="254"/>
    </location>
</feature>
<dbReference type="PANTHER" id="PTHR12049:SF7">
    <property type="entry name" value="PROTEIN ARGININE METHYLTRANSFERASE NDUFAF7, MITOCHONDRIAL"/>
    <property type="match status" value="1"/>
</dbReference>
<evidence type="ECO:0000313" key="4">
    <source>
        <dbReference type="EMBL" id="MBB3774471.1"/>
    </source>
</evidence>
<feature type="compositionally biased region" description="Basic and acidic residues" evidence="3">
    <location>
        <begin position="71"/>
        <end position="193"/>
    </location>
</feature>
<organism evidence="4 5">
    <name type="scientific">Erythrobacter ramosus</name>
    <dbReference type="NCBI Taxonomy" id="35811"/>
    <lineage>
        <taxon>Bacteria</taxon>
        <taxon>Pseudomonadati</taxon>
        <taxon>Pseudomonadota</taxon>
        <taxon>Alphaproteobacteria</taxon>
        <taxon>Sphingomonadales</taxon>
        <taxon>Erythrobacteraceae</taxon>
        <taxon>Erythrobacter/Porphyrobacter group</taxon>
        <taxon>Erythrobacter</taxon>
    </lineage>
</organism>
<comment type="caution">
    <text evidence="4">The sequence shown here is derived from an EMBL/GenBank/DDBJ whole genome shotgun (WGS) entry which is preliminary data.</text>
</comment>
<dbReference type="InterPro" id="IPR029063">
    <property type="entry name" value="SAM-dependent_MTases_sf"/>
</dbReference>
<evidence type="ECO:0000313" key="5">
    <source>
        <dbReference type="Proteomes" id="UP000548685"/>
    </source>
</evidence>
<dbReference type="Pfam" id="PF02636">
    <property type="entry name" value="Methyltransf_28"/>
    <property type="match status" value="1"/>
</dbReference>
<keyword evidence="2" id="KW-0808">Transferase</keyword>
<sequence length="698" mass="75953">MADYTANPDWVDCRALRAAEEAAGGGDQRASLSDGAAVWRSALRLIDPKPETESVARPAPDPAARAAAEAQARELAKAEARARSEAAARAKAEELARAKTEVEERARALKEARAREKEEAEARAAAEREAREKAAAEARARKQAEAEARARAEAETRAKAAEEARLRKEAKAREIAEAKARAEAEEQARREAEAAAAAAKAAAEEAARREAEERARAEAEARAKAEEDARLKKEAEARAKAEAKARAKAEAEAKAKAEAEEKARLAAEAKARAEAEAKAKAEAEEAARLAAIEAARLAAEEQARREAEEAAAAEAARLAAEAAAAEAAARAEAEAKAAEQARLEAEVLARANVDVPATLKRLIREAGPISLAQYMGECNARYYASRDPLGEQGDFITAPEVSQMFGELIGLWLVDLWVRMGSRKRIHYVELGPGRGTLAKDALAAARRYDFAPEIHFVETSASLRKIQREAFPDCHHHHDISTLPDDAPLLIVANEFFDALPVHQLMRSADGWFDRLVGLDGEDFIFTAGKQRMDHLVPASWVTAAQGAMIETSPAAVALMAEIARRLKEQGGAALVIDYGHMELRSGSTMQALKSHKKVDIFAHPGDSDLTAHVDFELLQQVAADNGADVMGLTYQGEWLRQMGIDTRMEALQRRNPYEKDKIKRQRDRLVEDSQMGTLFKVLGICGRRWPYGVGFD</sequence>
<evidence type="ECO:0000256" key="3">
    <source>
        <dbReference type="SAM" id="MobiDB-lite"/>
    </source>
</evidence>
<dbReference type="RefSeq" id="WP_337190229.1">
    <property type="nucleotide sequence ID" value="NZ_BAAADZ010000002.1"/>
</dbReference>
<evidence type="ECO:0000256" key="1">
    <source>
        <dbReference type="ARBA" id="ARBA00022603"/>
    </source>
</evidence>
<accession>A0ABR6HUY2</accession>
<dbReference type="SUPFAM" id="SSF53335">
    <property type="entry name" value="S-adenosyl-L-methionine-dependent methyltransferases"/>
    <property type="match status" value="1"/>
</dbReference>
<proteinExistence type="predicted"/>
<feature type="compositionally biased region" description="Low complexity" evidence="3">
    <location>
        <begin position="56"/>
        <end position="70"/>
    </location>
</feature>
<dbReference type="InterPro" id="IPR038375">
    <property type="entry name" value="NDUFAF7_sf"/>
</dbReference>
<name>A0ABR6HUY2_9SPHN</name>
<dbReference type="EMBL" id="JACICE010000001">
    <property type="protein sequence ID" value="MBB3774471.1"/>
    <property type="molecule type" value="Genomic_DNA"/>
</dbReference>
<feature type="region of interest" description="Disordered" evidence="3">
    <location>
        <begin position="48"/>
        <end position="254"/>
    </location>
</feature>
<protein>
    <submittedName>
        <fullName evidence="4">SAM-dependent MidA family methyltransferase</fullName>
    </submittedName>
</protein>
<reference evidence="4 5" key="1">
    <citation type="submission" date="2020-08" db="EMBL/GenBank/DDBJ databases">
        <title>Genomic Encyclopedia of Type Strains, Phase IV (KMG-IV): sequencing the most valuable type-strain genomes for metagenomic binning, comparative biology and taxonomic classification.</title>
        <authorList>
            <person name="Goeker M."/>
        </authorList>
    </citation>
    <scope>NUCLEOTIDE SEQUENCE [LARGE SCALE GENOMIC DNA]</scope>
    <source>
        <strain evidence="4 5">DSM 8510</strain>
    </source>
</reference>
<dbReference type="GO" id="GO:0032259">
    <property type="term" value="P:methylation"/>
    <property type="evidence" value="ECO:0007669"/>
    <property type="project" value="UniProtKB-KW"/>
</dbReference>
<keyword evidence="5" id="KW-1185">Reference proteome</keyword>
<dbReference type="Proteomes" id="UP000548685">
    <property type="component" value="Unassembled WGS sequence"/>
</dbReference>